<dbReference type="EMBL" id="BOOU01000025">
    <property type="protein sequence ID" value="GII76737.1"/>
    <property type="molecule type" value="Genomic_DNA"/>
</dbReference>
<dbReference type="AlphaFoldDB" id="A0A919UZW1"/>
<dbReference type="Proteomes" id="UP000655287">
    <property type="component" value="Unassembled WGS sequence"/>
</dbReference>
<dbReference type="SUPFAM" id="SSF141673">
    <property type="entry name" value="MOSC N-terminal domain-like"/>
    <property type="match status" value="1"/>
</dbReference>
<dbReference type="PROSITE" id="PS51340">
    <property type="entry name" value="MOSC"/>
    <property type="match status" value="1"/>
</dbReference>
<dbReference type="PANTHER" id="PTHR14237">
    <property type="entry name" value="MOLYBDOPTERIN COFACTOR SULFURASE MOSC"/>
    <property type="match status" value="1"/>
</dbReference>
<name>A0A919UZW1_9ACTN</name>
<evidence type="ECO:0000259" key="1">
    <source>
        <dbReference type="PROSITE" id="PS51340"/>
    </source>
</evidence>
<sequence length="283" mass="30270">MQIIDLRVYPVKSFGGLSVPAATVHPWGLAGDRRWAVTGPDGEVLTARDLPGMLAISAEAREDGGVLLRAAGSPDLAVPPPAGGPPAAIRLRGLDRAVDAGTTAAAWVSAAVGRPARLVWLDDPRRRPMSEEHGGRPGDTFVLQDDAPLLLTTAASLDRLSAWIAEEAALRGEDEPGPLAGIRFRPNVVVDGTEPFAEDSWTRVRLGDTWFRFAERCDRCTMTTVDPATYRKGKEPIRTLSRHRKQDGKVWFGIRLVPEAPGELRVGDEVAAGVHPTGTATAG</sequence>
<organism evidence="2 3">
    <name type="scientific">Sphaerisporangium rufum</name>
    <dbReference type="NCBI Taxonomy" id="1381558"/>
    <lineage>
        <taxon>Bacteria</taxon>
        <taxon>Bacillati</taxon>
        <taxon>Actinomycetota</taxon>
        <taxon>Actinomycetes</taxon>
        <taxon>Streptosporangiales</taxon>
        <taxon>Streptosporangiaceae</taxon>
        <taxon>Sphaerisporangium</taxon>
    </lineage>
</organism>
<dbReference type="SUPFAM" id="SSF50800">
    <property type="entry name" value="PK beta-barrel domain-like"/>
    <property type="match status" value="1"/>
</dbReference>
<gene>
    <name evidence="2" type="ORF">Sru01_17190</name>
</gene>
<protein>
    <submittedName>
        <fullName evidence="2">Molybdenum cofactor biosysynthesis protein</fullName>
    </submittedName>
</protein>
<keyword evidence="3" id="KW-1185">Reference proteome</keyword>
<reference evidence="2" key="1">
    <citation type="submission" date="2021-01" db="EMBL/GenBank/DDBJ databases">
        <title>Whole genome shotgun sequence of Sphaerisporangium rufum NBRC 109079.</title>
        <authorList>
            <person name="Komaki H."/>
            <person name="Tamura T."/>
        </authorList>
    </citation>
    <scope>NUCLEOTIDE SEQUENCE</scope>
    <source>
        <strain evidence="2">NBRC 109079</strain>
    </source>
</reference>
<dbReference type="GO" id="GO:0030151">
    <property type="term" value="F:molybdenum ion binding"/>
    <property type="evidence" value="ECO:0007669"/>
    <property type="project" value="InterPro"/>
</dbReference>
<proteinExistence type="predicted"/>
<dbReference type="InterPro" id="IPR005303">
    <property type="entry name" value="MOCOS_middle"/>
</dbReference>
<dbReference type="Pfam" id="PF03476">
    <property type="entry name" value="MOSC_N"/>
    <property type="match status" value="1"/>
</dbReference>
<dbReference type="RefSeq" id="WP_203983364.1">
    <property type="nucleotide sequence ID" value="NZ_BOOU01000025.1"/>
</dbReference>
<dbReference type="GO" id="GO:0003824">
    <property type="term" value="F:catalytic activity"/>
    <property type="evidence" value="ECO:0007669"/>
    <property type="project" value="InterPro"/>
</dbReference>
<accession>A0A919UZW1</accession>
<evidence type="ECO:0000313" key="3">
    <source>
        <dbReference type="Proteomes" id="UP000655287"/>
    </source>
</evidence>
<dbReference type="Pfam" id="PF03473">
    <property type="entry name" value="MOSC"/>
    <property type="match status" value="1"/>
</dbReference>
<dbReference type="InterPro" id="IPR011037">
    <property type="entry name" value="Pyrv_Knase-like_insert_dom_sf"/>
</dbReference>
<evidence type="ECO:0000313" key="2">
    <source>
        <dbReference type="EMBL" id="GII76737.1"/>
    </source>
</evidence>
<comment type="caution">
    <text evidence="2">The sequence shown here is derived from an EMBL/GenBank/DDBJ whole genome shotgun (WGS) entry which is preliminary data.</text>
</comment>
<feature type="domain" description="MOSC" evidence="1">
    <location>
        <begin position="122"/>
        <end position="273"/>
    </location>
</feature>
<dbReference type="GO" id="GO:0030170">
    <property type="term" value="F:pyridoxal phosphate binding"/>
    <property type="evidence" value="ECO:0007669"/>
    <property type="project" value="InterPro"/>
</dbReference>
<dbReference type="InterPro" id="IPR005302">
    <property type="entry name" value="MoCF_Sase_C"/>
</dbReference>
<dbReference type="PANTHER" id="PTHR14237:SF19">
    <property type="entry name" value="MITOCHONDRIAL AMIDOXIME REDUCING COMPONENT 1"/>
    <property type="match status" value="1"/>
</dbReference>